<name>A0A072V8Q0_MEDTR</name>
<keyword evidence="5" id="KW-1185">Reference proteome</keyword>
<dbReference type="Proteomes" id="UP000002051">
    <property type="component" value="Chromosome 3"/>
</dbReference>
<evidence type="ECO:0000256" key="1">
    <source>
        <dbReference type="SAM" id="Phobius"/>
    </source>
</evidence>
<dbReference type="InterPro" id="IPR009810">
    <property type="entry name" value="Nodulin_late_dom"/>
</dbReference>
<reference evidence="3 5" key="2">
    <citation type="journal article" date="2014" name="BMC Genomics">
        <title>An improved genome release (version Mt4.0) for the model legume Medicago truncatula.</title>
        <authorList>
            <person name="Tang H."/>
            <person name="Krishnakumar V."/>
            <person name="Bidwell S."/>
            <person name="Rosen B."/>
            <person name="Chan A."/>
            <person name="Zhou S."/>
            <person name="Gentzbittel L."/>
            <person name="Childs K.L."/>
            <person name="Yandell M."/>
            <person name="Gundlach H."/>
            <person name="Mayer K.F."/>
            <person name="Schwartz D.C."/>
            <person name="Town C.D."/>
        </authorList>
    </citation>
    <scope>GENOME REANNOTATION</scope>
    <source>
        <strain evidence="3">A17</strain>
        <strain evidence="4 5">cv. Jemalong A17</strain>
    </source>
</reference>
<organism evidence="3 5">
    <name type="scientific">Medicago truncatula</name>
    <name type="common">Barrel medic</name>
    <name type="synonym">Medicago tribuloides</name>
    <dbReference type="NCBI Taxonomy" id="3880"/>
    <lineage>
        <taxon>Eukaryota</taxon>
        <taxon>Viridiplantae</taxon>
        <taxon>Streptophyta</taxon>
        <taxon>Embryophyta</taxon>
        <taxon>Tracheophyta</taxon>
        <taxon>Spermatophyta</taxon>
        <taxon>Magnoliopsida</taxon>
        <taxon>eudicotyledons</taxon>
        <taxon>Gunneridae</taxon>
        <taxon>Pentapetalae</taxon>
        <taxon>rosids</taxon>
        <taxon>fabids</taxon>
        <taxon>Fabales</taxon>
        <taxon>Fabaceae</taxon>
        <taxon>Papilionoideae</taxon>
        <taxon>50 kb inversion clade</taxon>
        <taxon>NPAAA clade</taxon>
        <taxon>Hologalegina</taxon>
        <taxon>IRL clade</taxon>
        <taxon>Trifolieae</taxon>
        <taxon>Medicago</taxon>
    </lineage>
</organism>
<protein>
    <submittedName>
        <fullName evidence="3">Nodule Cysteine-Rich (NCR) secreted peptide</fullName>
    </submittedName>
</protein>
<dbReference type="GO" id="GO:0046872">
    <property type="term" value="F:metal ion binding"/>
    <property type="evidence" value="ECO:0007669"/>
    <property type="project" value="InterPro"/>
</dbReference>
<dbReference type="Pfam" id="PF07127">
    <property type="entry name" value="Nodulin_late"/>
    <property type="match status" value="1"/>
</dbReference>
<feature type="transmembrane region" description="Helical" evidence="1">
    <location>
        <begin position="6"/>
        <end position="24"/>
    </location>
</feature>
<evidence type="ECO:0000313" key="4">
    <source>
        <dbReference type="EnsemblPlants" id="KEH34575"/>
    </source>
</evidence>
<dbReference type="EnsemblPlants" id="KEH34575">
    <property type="protein sequence ID" value="KEH34575"/>
    <property type="gene ID" value="MTR_3g063420"/>
</dbReference>
<evidence type="ECO:0000313" key="3">
    <source>
        <dbReference type="EMBL" id="KEH34575.1"/>
    </source>
</evidence>
<dbReference type="AlphaFoldDB" id="A0A072V8Q0"/>
<keyword evidence="1" id="KW-1133">Transmembrane helix</keyword>
<evidence type="ECO:0000313" key="5">
    <source>
        <dbReference type="Proteomes" id="UP000002051"/>
    </source>
</evidence>
<dbReference type="HOGENOM" id="CLU_181053_0_2_1"/>
<reference evidence="3 5" key="1">
    <citation type="journal article" date="2011" name="Nature">
        <title>The Medicago genome provides insight into the evolution of rhizobial symbioses.</title>
        <authorList>
            <person name="Young N.D."/>
            <person name="Debelle F."/>
            <person name="Oldroyd G.E."/>
            <person name="Geurts R."/>
            <person name="Cannon S.B."/>
            <person name="Udvardi M.K."/>
            <person name="Benedito V.A."/>
            <person name="Mayer K.F."/>
            <person name="Gouzy J."/>
            <person name="Schoof H."/>
            <person name="Van de Peer Y."/>
            <person name="Proost S."/>
            <person name="Cook D.R."/>
            <person name="Meyers B.C."/>
            <person name="Spannagl M."/>
            <person name="Cheung F."/>
            <person name="De Mita S."/>
            <person name="Krishnakumar V."/>
            <person name="Gundlach H."/>
            <person name="Zhou S."/>
            <person name="Mudge J."/>
            <person name="Bharti A.K."/>
            <person name="Murray J.D."/>
            <person name="Naoumkina M.A."/>
            <person name="Rosen B."/>
            <person name="Silverstein K.A."/>
            <person name="Tang H."/>
            <person name="Rombauts S."/>
            <person name="Zhao P.X."/>
            <person name="Zhou P."/>
            <person name="Barbe V."/>
            <person name="Bardou P."/>
            <person name="Bechner M."/>
            <person name="Bellec A."/>
            <person name="Berger A."/>
            <person name="Berges H."/>
            <person name="Bidwell S."/>
            <person name="Bisseling T."/>
            <person name="Choisne N."/>
            <person name="Couloux A."/>
            <person name="Denny R."/>
            <person name="Deshpande S."/>
            <person name="Dai X."/>
            <person name="Doyle J.J."/>
            <person name="Dudez A.M."/>
            <person name="Farmer A.D."/>
            <person name="Fouteau S."/>
            <person name="Franken C."/>
            <person name="Gibelin C."/>
            <person name="Gish J."/>
            <person name="Goldstein S."/>
            <person name="Gonzalez A.J."/>
            <person name="Green P.J."/>
            <person name="Hallab A."/>
            <person name="Hartog M."/>
            <person name="Hua A."/>
            <person name="Humphray S.J."/>
            <person name="Jeong D.H."/>
            <person name="Jing Y."/>
            <person name="Jocker A."/>
            <person name="Kenton S.M."/>
            <person name="Kim D.J."/>
            <person name="Klee K."/>
            <person name="Lai H."/>
            <person name="Lang C."/>
            <person name="Lin S."/>
            <person name="Macmil S.L."/>
            <person name="Magdelenat G."/>
            <person name="Matthews L."/>
            <person name="McCorrison J."/>
            <person name="Monaghan E.L."/>
            <person name="Mun J.H."/>
            <person name="Najar F.Z."/>
            <person name="Nicholson C."/>
            <person name="Noirot C."/>
            <person name="O'Bleness M."/>
            <person name="Paule C.R."/>
            <person name="Poulain J."/>
            <person name="Prion F."/>
            <person name="Qin B."/>
            <person name="Qu C."/>
            <person name="Retzel E.F."/>
            <person name="Riddle C."/>
            <person name="Sallet E."/>
            <person name="Samain S."/>
            <person name="Samson N."/>
            <person name="Sanders I."/>
            <person name="Saurat O."/>
            <person name="Scarpelli C."/>
            <person name="Schiex T."/>
            <person name="Segurens B."/>
            <person name="Severin A.J."/>
            <person name="Sherrier D.J."/>
            <person name="Shi R."/>
            <person name="Sims S."/>
            <person name="Singer S.R."/>
            <person name="Sinharoy S."/>
            <person name="Sterck L."/>
            <person name="Viollet A."/>
            <person name="Wang B.B."/>
            <person name="Wang K."/>
            <person name="Wang M."/>
            <person name="Wang X."/>
            <person name="Warfsmann J."/>
            <person name="Weissenbach J."/>
            <person name="White D.D."/>
            <person name="White J.D."/>
            <person name="Wiley G.B."/>
            <person name="Wincker P."/>
            <person name="Xing Y."/>
            <person name="Yang L."/>
            <person name="Yao Z."/>
            <person name="Ying F."/>
            <person name="Zhai J."/>
            <person name="Zhou L."/>
            <person name="Zuber A."/>
            <person name="Denarie J."/>
            <person name="Dixon R.A."/>
            <person name="May G.D."/>
            <person name="Schwartz D.C."/>
            <person name="Rogers J."/>
            <person name="Quetier F."/>
            <person name="Town C.D."/>
            <person name="Roe B.A."/>
        </authorList>
    </citation>
    <scope>NUCLEOTIDE SEQUENCE [LARGE SCALE GENOMIC DNA]</scope>
    <source>
        <strain evidence="3">A17</strain>
        <strain evidence="4 5">cv. Jemalong A17</strain>
    </source>
</reference>
<feature type="domain" description="Late nodulin" evidence="2">
    <location>
        <begin position="1"/>
        <end position="47"/>
    </location>
</feature>
<sequence>MVKIVKFVYVIIIFISLFFIAKNVEGRVKCIKDYGCQNKSCQFPLKPYIRTGRVTCKNDSGCELKLYQSQRKYVEASIVNWLY</sequence>
<gene>
    <name evidence="3" type="ordered locus">MTR_3g063420</name>
</gene>
<dbReference type="ExpressionAtlas" id="A0A072V8Q0">
    <property type="expression patterns" value="differential"/>
</dbReference>
<evidence type="ECO:0000259" key="2">
    <source>
        <dbReference type="Pfam" id="PF07127"/>
    </source>
</evidence>
<proteinExistence type="predicted"/>
<reference evidence="4" key="3">
    <citation type="submission" date="2015-04" db="UniProtKB">
        <authorList>
            <consortium name="EnsemblPlants"/>
        </authorList>
    </citation>
    <scope>IDENTIFICATION</scope>
    <source>
        <strain evidence="4">cv. Jemalong A17</strain>
    </source>
</reference>
<accession>A0A072V8Q0</accession>
<dbReference type="EMBL" id="CM001219">
    <property type="protein sequence ID" value="KEH34575.1"/>
    <property type="molecule type" value="Genomic_DNA"/>
</dbReference>
<keyword evidence="1" id="KW-0812">Transmembrane</keyword>
<keyword evidence="1" id="KW-0472">Membrane</keyword>